<dbReference type="HOGENOM" id="CLU_2079283_0_0_2"/>
<accession>F4B583</accession>
<dbReference type="KEGG" id="aho:Ahos_0286"/>
<keyword evidence="1" id="KW-0812">Transmembrane</keyword>
<evidence type="ECO:0000256" key="1">
    <source>
        <dbReference type="SAM" id="Phobius"/>
    </source>
</evidence>
<gene>
    <name evidence="2" type="ordered locus">Ahos_0286</name>
</gene>
<dbReference type="Proteomes" id="UP000008458">
    <property type="component" value="Chromosome"/>
</dbReference>
<feature type="transmembrane region" description="Helical" evidence="1">
    <location>
        <begin position="94"/>
        <end position="114"/>
    </location>
</feature>
<dbReference type="GeneID" id="10599726"/>
<keyword evidence="1" id="KW-0472">Membrane</keyword>
<reference evidence="2 3" key="1">
    <citation type="journal article" date="2011" name="Extremophiles">
        <title>Genomic analysis of Acidianus hospitalis W1 a host for studying crenarchaeal virus and plasmid life cycles.</title>
        <authorList>
            <person name="You X.Y."/>
            <person name="Liu C."/>
            <person name="Wang S.Y."/>
            <person name="Jiang C.Y."/>
            <person name="Shah S.A."/>
            <person name="Prangishvili D."/>
            <person name="She Q."/>
            <person name="Liu S.J."/>
            <person name="Garrett R.A."/>
        </authorList>
    </citation>
    <scope>NUCLEOTIDE SEQUENCE [LARGE SCALE GENOMIC DNA]</scope>
    <source>
        <strain evidence="2 3">W1</strain>
    </source>
</reference>
<reference key="2">
    <citation type="journal article" date="2011" name="Extremophiles">
        <title>Genomic analyses of Acidianus hospitalis W1 a host for studying crenarchaeal virus and plasmid life cycles.</title>
        <authorList>
            <person name="You X.Y."/>
            <person name="Liu C."/>
            <person name="Wang S.Y."/>
            <person name="Jiang C.Y."/>
            <person name="Shah S.A."/>
            <person name="Prangishvili D."/>
            <person name="Liu S.J."/>
            <person name="Garrett R.A."/>
        </authorList>
    </citation>
    <scope>NUCLEOTIDE SEQUENCE</scope>
    <source>
        <strain>W1</strain>
    </source>
</reference>
<proteinExistence type="predicted"/>
<name>F4B583_ACIHW</name>
<dbReference type="OrthoDB" id="18576at2157"/>
<dbReference type="AlphaFoldDB" id="F4B583"/>
<dbReference type="EMBL" id="CP002535">
    <property type="protein sequence ID" value="AEE93177.1"/>
    <property type="molecule type" value="Genomic_DNA"/>
</dbReference>
<evidence type="ECO:0000313" key="2">
    <source>
        <dbReference type="EMBL" id="AEE93177.1"/>
    </source>
</evidence>
<sequence length="117" mass="13057">MKHRIFTYIIFMILLASLSSTLMLAQSQGYKVNINVSSSGKIEVCLYSPVTSGEVGDAIIPISHHGFLIQKTTIEQGLCFIKVDKIEYNTQPEFMRLPLILLVAIIVVFVEKGLKVI</sequence>
<dbReference type="RefSeq" id="WP_013775093.1">
    <property type="nucleotide sequence ID" value="NC_015518.1"/>
</dbReference>
<evidence type="ECO:0000313" key="3">
    <source>
        <dbReference type="Proteomes" id="UP000008458"/>
    </source>
</evidence>
<organism evidence="2 3">
    <name type="scientific">Acidianus hospitalis (strain W1)</name>
    <dbReference type="NCBI Taxonomy" id="933801"/>
    <lineage>
        <taxon>Archaea</taxon>
        <taxon>Thermoproteota</taxon>
        <taxon>Thermoprotei</taxon>
        <taxon>Sulfolobales</taxon>
        <taxon>Sulfolobaceae</taxon>
        <taxon>Acidianus</taxon>
    </lineage>
</organism>
<keyword evidence="1" id="KW-1133">Transmembrane helix</keyword>
<protein>
    <submittedName>
        <fullName evidence="2">Uncharacterized protein</fullName>
    </submittedName>
</protein>
<keyword evidence="3" id="KW-1185">Reference proteome</keyword>